<evidence type="ECO:0000256" key="1">
    <source>
        <dbReference type="SAM" id="MobiDB-lite"/>
    </source>
</evidence>
<reference evidence="2 3" key="1">
    <citation type="submission" date="2020-06" db="EMBL/GenBank/DDBJ databases">
        <title>Taxonomy, biology and ecology of Rhodococcus bacteria occurring in California pistachio and other woody hosts as revealed by genome sequence analyses.</title>
        <authorList>
            <person name="Gai Y."/>
            <person name="Riely B."/>
        </authorList>
    </citation>
    <scope>NUCLEOTIDE SEQUENCE [LARGE SCALE GENOMIC DNA]</scope>
    <source>
        <strain evidence="2 3">BP-281</strain>
    </source>
</reference>
<name>A0ABS7P102_9NOCA</name>
<gene>
    <name evidence="2" type="ORF">HQ603_04805</name>
</gene>
<sequence length="134" mass="14784">MSTARELDDLAAPLGYTVRYREGTAGRSGSYRLQVIDGDHVVIITPDPDDVRREMMMLAESDVWELRRGEVIQRIGLLTVVVEIEGIQHRVSGDMAVGEVSAGSIVLTRTGEEPAPKGMWTKAPLRPEPIVRSE</sequence>
<evidence type="ECO:0000313" key="3">
    <source>
        <dbReference type="Proteomes" id="UP000825228"/>
    </source>
</evidence>
<feature type="region of interest" description="Disordered" evidence="1">
    <location>
        <begin position="113"/>
        <end position="134"/>
    </location>
</feature>
<dbReference type="RefSeq" id="WP_222683427.1">
    <property type="nucleotide sequence ID" value="NZ_JABUBS010000010.1"/>
</dbReference>
<keyword evidence="3" id="KW-1185">Reference proteome</keyword>
<dbReference type="EMBL" id="JABUBU010000002">
    <property type="protein sequence ID" value="MBY6366070.1"/>
    <property type="molecule type" value="Genomic_DNA"/>
</dbReference>
<protein>
    <submittedName>
        <fullName evidence="2">Uncharacterized protein</fullName>
    </submittedName>
</protein>
<comment type="caution">
    <text evidence="2">The sequence shown here is derived from an EMBL/GenBank/DDBJ whole genome shotgun (WGS) entry which is preliminary data.</text>
</comment>
<organism evidence="2 3">
    <name type="scientific">Rhodococcoides corynebacterioides</name>
    <dbReference type="NCBI Taxonomy" id="53972"/>
    <lineage>
        <taxon>Bacteria</taxon>
        <taxon>Bacillati</taxon>
        <taxon>Actinomycetota</taxon>
        <taxon>Actinomycetes</taxon>
        <taxon>Mycobacteriales</taxon>
        <taxon>Nocardiaceae</taxon>
        <taxon>Rhodococcoides</taxon>
    </lineage>
</organism>
<dbReference type="Proteomes" id="UP000825228">
    <property type="component" value="Unassembled WGS sequence"/>
</dbReference>
<evidence type="ECO:0000313" key="2">
    <source>
        <dbReference type="EMBL" id="MBY6366070.1"/>
    </source>
</evidence>
<accession>A0ABS7P102</accession>
<proteinExistence type="predicted"/>